<feature type="region of interest" description="Disordered" evidence="1">
    <location>
        <begin position="73"/>
        <end position="105"/>
    </location>
</feature>
<evidence type="ECO:0000256" key="1">
    <source>
        <dbReference type="SAM" id="MobiDB-lite"/>
    </source>
</evidence>
<dbReference type="OrthoDB" id="8689941at2"/>
<dbReference type="Pfam" id="PF06476">
    <property type="entry name" value="DUF1090"/>
    <property type="match status" value="1"/>
</dbReference>
<proteinExistence type="predicted"/>
<dbReference type="InterPro" id="IPR009468">
    <property type="entry name" value="DUF1090"/>
</dbReference>
<gene>
    <name evidence="3" type="ORF">BIY29_14995</name>
</gene>
<reference evidence="3 4" key="1">
    <citation type="submission" date="2016-09" db="EMBL/GenBank/DDBJ databases">
        <authorList>
            <person name="Doonan J."/>
            <person name="Pachebat J.A."/>
            <person name="Golyshin P.N."/>
            <person name="Denman S."/>
            <person name="Mcdonald J.E."/>
        </authorList>
    </citation>
    <scope>NUCLEOTIDE SEQUENCE [LARGE SCALE GENOMIC DNA]</scope>
    <source>
        <strain evidence="3 4">NCPPB 3934</strain>
    </source>
</reference>
<organism evidence="3 4">
    <name type="scientific">Brenneria alni</name>
    <dbReference type="NCBI Taxonomy" id="71656"/>
    <lineage>
        <taxon>Bacteria</taxon>
        <taxon>Pseudomonadati</taxon>
        <taxon>Pseudomonadota</taxon>
        <taxon>Gammaproteobacteria</taxon>
        <taxon>Enterobacterales</taxon>
        <taxon>Pectobacteriaceae</taxon>
        <taxon>Brenneria</taxon>
    </lineage>
</organism>
<dbReference type="Proteomes" id="UP000285648">
    <property type="component" value="Unassembled WGS sequence"/>
</dbReference>
<feature type="compositionally biased region" description="Basic and acidic residues" evidence="1">
    <location>
        <begin position="79"/>
        <end position="105"/>
    </location>
</feature>
<accession>A0A421DKX6</accession>
<evidence type="ECO:0000313" key="4">
    <source>
        <dbReference type="Proteomes" id="UP000285648"/>
    </source>
</evidence>
<comment type="caution">
    <text evidence="3">The sequence shown here is derived from an EMBL/GenBank/DDBJ whole genome shotgun (WGS) entry which is preliminary data.</text>
</comment>
<feature type="signal peptide" evidence="2">
    <location>
        <begin position="1"/>
        <end position="20"/>
    </location>
</feature>
<sequence length="126" mass="14400">MKIHYLITAILLIFSGNVLAQTENTQGGCLQKEQDIQRQIDQARKHDNQQRVKGLERALTEVKSHCTDAGLAAKQQNKIADKRAEVSERQRELNESKQKGDPQKILKREQKLAEAEQELQALEKNK</sequence>
<feature type="chain" id="PRO_5019462318" description="DUF1090 domain-containing protein" evidence="2">
    <location>
        <begin position="21"/>
        <end position="126"/>
    </location>
</feature>
<evidence type="ECO:0000313" key="3">
    <source>
        <dbReference type="EMBL" id="RLM20569.1"/>
    </source>
</evidence>
<evidence type="ECO:0008006" key="5">
    <source>
        <dbReference type="Google" id="ProtNLM"/>
    </source>
</evidence>
<evidence type="ECO:0000256" key="2">
    <source>
        <dbReference type="SAM" id="SignalP"/>
    </source>
</evidence>
<keyword evidence="4" id="KW-1185">Reference proteome</keyword>
<keyword evidence="2" id="KW-0732">Signal</keyword>
<dbReference type="EMBL" id="MJLZ01000039">
    <property type="protein sequence ID" value="RLM20569.1"/>
    <property type="molecule type" value="Genomic_DNA"/>
</dbReference>
<protein>
    <recommendedName>
        <fullName evidence="5">DUF1090 domain-containing protein</fullName>
    </recommendedName>
</protein>
<name>A0A421DKX6_9GAMM</name>
<dbReference type="AlphaFoldDB" id="A0A421DKX6"/>